<evidence type="ECO:0000256" key="2">
    <source>
        <dbReference type="ARBA" id="ARBA00023315"/>
    </source>
</evidence>
<dbReference type="EMBL" id="JAFMYW010000005">
    <property type="protein sequence ID" value="MBO0950420.1"/>
    <property type="molecule type" value="Genomic_DNA"/>
</dbReference>
<keyword evidence="2" id="KW-0012">Acyltransferase</keyword>
<keyword evidence="6" id="KW-1185">Reference proteome</keyword>
<dbReference type="RefSeq" id="WP_207330373.1">
    <property type="nucleotide sequence ID" value="NZ_JAFMYW010000005.1"/>
</dbReference>
<organism evidence="5 6">
    <name type="scientific">Fibrella forsythiae</name>
    <dbReference type="NCBI Taxonomy" id="2817061"/>
    <lineage>
        <taxon>Bacteria</taxon>
        <taxon>Pseudomonadati</taxon>
        <taxon>Bacteroidota</taxon>
        <taxon>Cytophagia</taxon>
        <taxon>Cytophagales</taxon>
        <taxon>Spirosomataceae</taxon>
        <taxon>Fibrella</taxon>
    </lineage>
</organism>
<dbReference type="Gene3D" id="3.40.630.10">
    <property type="entry name" value="Zn peptidases"/>
    <property type="match status" value="1"/>
</dbReference>
<keyword evidence="1" id="KW-0808">Transferase</keyword>
<dbReference type="InterPro" id="IPR007484">
    <property type="entry name" value="Peptidase_M28"/>
</dbReference>
<feature type="chain" id="PRO_5045127538" evidence="3">
    <location>
        <begin position="18"/>
        <end position="339"/>
    </location>
</feature>
<dbReference type="PANTHER" id="PTHR12283:SF6">
    <property type="entry name" value="GLUTAMINYL-PEPTIDE CYCLOTRANSFERASE-RELATED"/>
    <property type="match status" value="1"/>
</dbReference>
<keyword evidence="3" id="KW-0732">Signal</keyword>
<accession>A0ABS3JKA8</accession>
<evidence type="ECO:0000256" key="3">
    <source>
        <dbReference type="SAM" id="SignalP"/>
    </source>
</evidence>
<evidence type="ECO:0000313" key="6">
    <source>
        <dbReference type="Proteomes" id="UP000664628"/>
    </source>
</evidence>
<name>A0ABS3JKA8_9BACT</name>
<sequence>MKTTFLAILACALVSTACDDKKSSSSETTQTETKLVPAPTFSGDSAYAFVNDQIAIGPRVPNTPAHIRGGDYIVAKLKSYGVEVIEQPFTVKGWDGIMVKGRNIIGVINPQAEKRILFSSHWDSRRFSDQDSLEVNHKKPVPAANDGASGVAVLLEMARAIQQAKTKPTVGVDLVFFDAEDWGNGEKAVGDKEAGHPDIDYVGFCLGSRYWAKNPHKPGYTAYYGVLLDMVGAKGATFLKEGYSMQFAPSVVQTIWNTASQLGYSQYFVDKNGGTITDDHLAPNTIAKIPMIDIIHLNALSGGFFHDWHTAEDDMHNIDPNTLKAVGQTLVQAAYNEQP</sequence>
<feature type="signal peptide" evidence="3">
    <location>
        <begin position="1"/>
        <end position="17"/>
    </location>
</feature>
<evidence type="ECO:0000313" key="5">
    <source>
        <dbReference type="EMBL" id="MBO0950420.1"/>
    </source>
</evidence>
<gene>
    <name evidence="5" type="ORF">J2I46_17625</name>
</gene>
<evidence type="ECO:0000256" key="1">
    <source>
        <dbReference type="ARBA" id="ARBA00022679"/>
    </source>
</evidence>
<dbReference type="PANTHER" id="PTHR12283">
    <property type="entry name" value="GLUTAMINYL-PEPTIDE CYCLOTRANSFERASE"/>
    <property type="match status" value="1"/>
</dbReference>
<dbReference type="InterPro" id="IPR040234">
    <property type="entry name" value="QC/QCL"/>
</dbReference>
<dbReference type="Proteomes" id="UP000664628">
    <property type="component" value="Unassembled WGS sequence"/>
</dbReference>
<comment type="caution">
    <text evidence="5">The sequence shown here is derived from an EMBL/GenBank/DDBJ whole genome shotgun (WGS) entry which is preliminary data.</text>
</comment>
<reference evidence="5 6" key="1">
    <citation type="submission" date="2021-03" db="EMBL/GenBank/DDBJ databases">
        <title>Fibrella sp. HMF5405 genome sequencing and assembly.</title>
        <authorList>
            <person name="Kang H."/>
            <person name="Kim H."/>
            <person name="Bae S."/>
            <person name="Joh K."/>
        </authorList>
    </citation>
    <scope>NUCLEOTIDE SEQUENCE [LARGE SCALE GENOMIC DNA]</scope>
    <source>
        <strain evidence="5 6">HMF5405</strain>
    </source>
</reference>
<dbReference type="SUPFAM" id="SSF53187">
    <property type="entry name" value="Zn-dependent exopeptidases"/>
    <property type="match status" value="1"/>
</dbReference>
<dbReference type="Pfam" id="PF04389">
    <property type="entry name" value="Peptidase_M28"/>
    <property type="match status" value="1"/>
</dbReference>
<dbReference type="PROSITE" id="PS51257">
    <property type="entry name" value="PROKAR_LIPOPROTEIN"/>
    <property type="match status" value="1"/>
</dbReference>
<proteinExistence type="predicted"/>
<protein>
    <submittedName>
        <fullName evidence="5">M28 family peptidase</fullName>
    </submittedName>
</protein>
<evidence type="ECO:0000259" key="4">
    <source>
        <dbReference type="Pfam" id="PF04389"/>
    </source>
</evidence>
<feature type="domain" description="Peptidase M28" evidence="4">
    <location>
        <begin position="103"/>
        <end position="332"/>
    </location>
</feature>